<dbReference type="Proteomes" id="UP000031586">
    <property type="component" value="Unassembled WGS sequence"/>
</dbReference>
<dbReference type="PATRIC" id="fig|1229493.5.peg.4878"/>
<dbReference type="Gene3D" id="3.20.20.410">
    <property type="entry name" value="Protein of unknown function UPF0759"/>
    <property type="match status" value="1"/>
</dbReference>
<proteinExistence type="predicted"/>
<dbReference type="InterPro" id="IPR036520">
    <property type="entry name" value="UPF0759_sf"/>
</dbReference>
<protein>
    <recommendedName>
        <fullName evidence="3">DUF72 domain-containing protein</fullName>
    </recommendedName>
</protein>
<sequence>MDNLPLRLGLTMWSHNQWQQSFYGSGTKPAERLEKYAQVFHTVEGNTTFYATPTLNTVQNWKAATHDDFKFTFKLPKAITHEQMLRGCDEQLRDFMTIMEPLHERVGQWTIQLPAAFGPEHLDRLKKFCASFPPNFPLGVEVRHMAFFSKGEEERALNQWLLESGIDRIIMDSRPVFAAQPITEAVIDAHQKKPRVPVHAIATAKHPMIRFIGHPDMDDNLRFFEPWLNKLPMWIEQGIQPYLMIHTPDNVLAPELAEKLYKQLQLKLSLPNLSVFPANDGNSQIQMF</sequence>
<evidence type="ECO:0008006" key="3">
    <source>
        <dbReference type="Google" id="ProtNLM"/>
    </source>
</evidence>
<accession>A0A0C1Z8D1</accession>
<dbReference type="InterPro" id="IPR002763">
    <property type="entry name" value="DUF72"/>
</dbReference>
<dbReference type="PANTHER" id="PTHR30348:SF9">
    <property type="entry name" value="UPF0759 PROTEIN YECE"/>
    <property type="match status" value="1"/>
</dbReference>
<evidence type="ECO:0000313" key="2">
    <source>
        <dbReference type="Proteomes" id="UP000031586"/>
    </source>
</evidence>
<dbReference type="EMBL" id="JPRD01000057">
    <property type="protein sequence ID" value="KIF49181.1"/>
    <property type="molecule type" value="Genomic_DNA"/>
</dbReference>
<dbReference type="RefSeq" id="WP_027726647.1">
    <property type="nucleotide sequence ID" value="NZ_BAOH01000026.1"/>
</dbReference>
<dbReference type="AlphaFoldDB" id="A0A0C1Z8D1"/>
<reference evidence="1 2" key="1">
    <citation type="submission" date="2014-07" db="EMBL/GenBank/DDBJ databases">
        <title>Unique and conserved regions in Vibrio harveyi and related species in comparison with the shrimp pathogen Vibrio harveyi CAIM 1792.</title>
        <authorList>
            <person name="Espinoza-Valles I."/>
            <person name="Vora G."/>
            <person name="Leekitcharoenphon P."/>
            <person name="Ussery D."/>
            <person name="Hoj L."/>
            <person name="Gomez-Gil B."/>
        </authorList>
    </citation>
    <scope>NUCLEOTIDE SEQUENCE [LARGE SCALE GENOMIC DNA]</scope>
    <source>
        <strain evidence="2">CAIM 1854 / LMG 25443</strain>
    </source>
</reference>
<evidence type="ECO:0000313" key="1">
    <source>
        <dbReference type="EMBL" id="KIF49181.1"/>
    </source>
</evidence>
<comment type="caution">
    <text evidence="1">The sequence shown here is derived from an EMBL/GenBank/DDBJ whole genome shotgun (WGS) entry which is preliminary data.</text>
</comment>
<dbReference type="SUPFAM" id="SSF117396">
    <property type="entry name" value="TM1631-like"/>
    <property type="match status" value="1"/>
</dbReference>
<name>A0A0C1Z8D1_9VIBR</name>
<organism evidence="1 2">
    <name type="scientific">Vibrio owensii CAIM 1854 = LMG 25443</name>
    <dbReference type="NCBI Taxonomy" id="1229493"/>
    <lineage>
        <taxon>Bacteria</taxon>
        <taxon>Pseudomonadati</taxon>
        <taxon>Pseudomonadota</taxon>
        <taxon>Gammaproteobacteria</taxon>
        <taxon>Vibrionales</taxon>
        <taxon>Vibrionaceae</taxon>
        <taxon>Vibrio</taxon>
    </lineage>
</organism>
<dbReference type="Pfam" id="PF01904">
    <property type="entry name" value="DUF72"/>
    <property type="match status" value="1"/>
</dbReference>
<gene>
    <name evidence="1" type="ORF">H735_26525</name>
</gene>
<dbReference type="PANTHER" id="PTHR30348">
    <property type="entry name" value="UNCHARACTERIZED PROTEIN YECE"/>
    <property type="match status" value="1"/>
</dbReference>